<accession>A0A2P2NIR5</accession>
<proteinExistence type="predicted"/>
<name>A0A2P2NIR5_RHIMU</name>
<dbReference type="AlphaFoldDB" id="A0A2P2NIR5"/>
<protein>
    <submittedName>
        <fullName evidence="1">Uncharacterized protein</fullName>
    </submittedName>
</protein>
<reference evidence="1" key="1">
    <citation type="submission" date="2018-02" db="EMBL/GenBank/DDBJ databases">
        <title>Rhizophora mucronata_Transcriptome.</title>
        <authorList>
            <person name="Meera S.P."/>
            <person name="Sreeshan A."/>
            <person name="Augustine A."/>
        </authorList>
    </citation>
    <scope>NUCLEOTIDE SEQUENCE</scope>
    <source>
        <tissue evidence="1">Leaf</tissue>
    </source>
</reference>
<organism evidence="1">
    <name type="scientific">Rhizophora mucronata</name>
    <name type="common">Asiatic mangrove</name>
    <dbReference type="NCBI Taxonomy" id="61149"/>
    <lineage>
        <taxon>Eukaryota</taxon>
        <taxon>Viridiplantae</taxon>
        <taxon>Streptophyta</taxon>
        <taxon>Embryophyta</taxon>
        <taxon>Tracheophyta</taxon>
        <taxon>Spermatophyta</taxon>
        <taxon>Magnoliopsida</taxon>
        <taxon>eudicotyledons</taxon>
        <taxon>Gunneridae</taxon>
        <taxon>Pentapetalae</taxon>
        <taxon>rosids</taxon>
        <taxon>fabids</taxon>
        <taxon>Malpighiales</taxon>
        <taxon>Rhizophoraceae</taxon>
        <taxon>Rhizophora</taxon>
    </lineage>
</organism>
<evidence type="ECO:0000313" key="1">
    <source>
        <dbReference type="EMBL" id="MBX42333.1"/>
    </source>
</evidence>
<dbReference type="EMBL" id="GGEC01061849">
    <property type="protein sequence ID" value="MBX42333.1"/>
    <property type="molecule type" value="Transcribed_RNA"/>
</dbReference>
<sequence>MNSKPTKLEKQVTGFSYNLSLDNGRSWSHFNHCLFLSLSIKYDLNTQVCTILYTYTYKHM</sequence>